<gene>
    <name evidence="9" type="ORF">A4V09_01060</name>
</gene>
<keyword evidence="6 9" id="KW-0418">Kinase</keyword>
<dbReference type="InterPro" id="IPR036890">
    <property type="entry name" value="HATPase_C_sf"/>
</dbReference>
<keyword evidence="5" id="KW-0808">Transferase</keyword>
<dbReference type="KEGG" id="byl:A4V09_01060"/>
<name>A0A1C7I7D1_9FIRM</name>
<dbReference type="InterPro" id="IPR036097">
    <property type="entry name" value="HisK_dim/P_sf"/>
</dbReference>
<dbReference type="SUPFAM" id="SSF55874">
    <property type="entry name" value="ATPase domain of HSP90 chaperone/DNA topoisomerase II/histidine kinase"/>
    <property type="match status" value="1"/>
</dbReference>
<feature type="domain" description="Histidine kinase" evidence="8">
    <location>
        <begin position="92"/>
        <end position="279"/>
    </location>
</feature>
<dbReference type="PANTHER" id="PTHR45453:SF1">
    <property type="entry name" value="PHOSPHATE REGULON SENSOR PROTEIN PHOR"/>
    <property type="match status" value="1"/>
</dbReference>
<accession>A0A1C7I7D1</accession>
<dbReference type="InterPro" id="IPR050351">
    <property type="entry name" value="BphY/WalK/GraS-like"/>
</dbReference>
<dbReference type="SUPFAM" id="SSF47384">
    <property type="entry name" value="Homodimeric domain of signal transducing histidine kinase"/>
    <property type="match status" value="1"/>
</dbReference>
<evidence type="ECO:0000256" key="7">
    <source>
        <dbReference type="ARBA" id="ARBA00023012"/>
    </source>
</evidence>
<dbReference type="GO" id="GO:0016036">
    <property type="term" value="P:cellular response to phosphate starvation"/>
    <property type="evidence" value="ECO:0007669"/>
    <property type="project" value="TreeGrafter"/>
</dbReference>
<dbReference type="GO" id="GO:0000155">
    <property type="term" value="F:phosphorelay sensor kinase activity"/>
    <property type="evidence" value="ECO:0007669"/>
    <property type="project" value="InterPro"/>
</dbReference>
<dbReference type="RefSeq" id="WP_065540710.1">
    <property type="nucleotide sequence ID" value="NZ_CP015405.2"/>
</dbReference>
<dbReference type="InterPro" id="IPR003661">
    <property type="entry name" value="HisK_dim/P_dom"/>
</dbReference>
<dbReference type="EMBL" id="CP015405">
    <property type="protein sequence ID" value="ANU74479.1"/>
    <property type="molecule type" value="Genomic_DNA"/>
</dbReference>
<sequence>MVYLLSILCAVLVVVNGILIMKIEGMRRAADEICQEIDARLGRDTNVGIDLTISDGKMRFLAAEIDRQMRRLRKEHIRYLQGDKELKEAVTNISHDLRTPLTAICGYMELLEQEEVSEKVQGYLAVVQERIDTLKQLTEELFRYSLVVSANQYEERESVNLNRALEESIAGYYGALKEAGITPRICIPEEKVMRQLNKAALSRILANVIGNAVKYSDGDLEITLSGDGCTVFRNHAKEMNQVLVERLFDRFYTVETGKNSTGLGLSIARALTEQMGGEICASYEEEYLVIEVKFCS</sequence>
<organism evidence="9 10">
    <name type="scientific">Blautia pseudococcoides</name>
    <dbReference type="NCBI Taxonomy" id="1796616"/>
    <lineage>
        <taxon>Bacteria</taxon>
        <taxon>Bacillati</taxon>
        <taxon>Bacillota</taxon>
        <taxon>Clostridia</taxon>
        <taxon>Lachnospirales</taxon>
        <taxon>Lachnospiraceae</taxon>
        <taxon>Blautia</taxon>
    </lineage>
</organism>
<keyword evidence="4" id="KW-0597">Phosphoprotein</keyword>
<keyword evidence="7" id="KW-0902">Two-component regulatory system</keyword>
<proteinExistence type="predicted"/>
<dbReference type="Proteomes" id="UP000092574">
    <property type="component" value="Chromosome"/>
</dbReference>
<evidence type="ECO:0000256" key="4">
    <source>
        <dbReference type="ARBA" id="ARBA00022553"/>
    </source>
</evidence>
<reference evidence="9" key="1">
    <citation type="submission" date="2017-04" db="EMBL/GenBank/DDBJ databases">
        <title>Complete Genome Sequences of Twelve Strains of a Stable Defined Moderately Diverse Mouse Microbiota 2 (sDMDMm2).</title>
        <authorList>
            <person name="Uchimura Y."/>
            <person name="Wyss M."/>
            <person name="Brugiroux S."/>
            <person name="Limenitakis J.P."/>
            <person name="Stecher B."/>
            <person name="McCoy K.D."/>
            <person name="Macpherson A.J."/>
        </authorList>
    </citation>
    <scope>NUCLEOTIDE SEQUENCE</scope>
    <source>
        <strain evidence="9">YL58</strain>
    </source>
</reference>
<dbReference type="InterPro" id="IPR004358">
    <property type="entry name" value="Sig_transdc_His_kin-like_C"/>
</dbReference>
<dbReference type="SMART" id="SM00388">
    <property type="entry name" value="HisKA"/>
    <property type="match status" value="1"/>
</dbReference>
<dbReference type="SMART" id="SM00387">
    <property type="entry name" value="HATPase_c"/>
    <property type="match status" value="1"/>
</dbReference>
<dbReference type="Gene3D" id="3.30.565.10">
    <property type="entry name" value="Histidine kinase-like ATPase, C-terminal domain"/>
    <property type="match status" value="1"/>
</dbReference>
<evidence type="ECO:0000256" key="5">
    <source>
        <dbReference type="ARBA" id="ARBA00022679"/>
    </source>
</evidence>
<evidence type="ECO:0000256" key="2">
    <source>
        <dbReference type="ARBA" id="ARBA00004370"/>
    </source>
</evidence>
<evidence type="ECO:0000313" key="9">
    <source>
        <dbReference type="EMBL" id="ANU74479.1"/>
    </source>
</evidence>
<dbReference type="InterPro" id="IPR005467">
    <property type="entry name" value="His_kinase_dom"/>
</dbReference>
<dbReference type="Gene3D" id="1.10.287.130">
    <property type="match status" value="1"/>
</dbReference>
<dbReference type="PROSITE" id="PS50109">
    <property type="entry name" value="HIS_KIN"/>
    <property type="match status" value="1"/>
</dbReference>
<dbReference type="GO" id="GO:0004721">
    <property type="term" value="F:phosphoprotein phosphatase activity"/>
    <property type="evidence" value="ECO:0007669"/>
    <property type="project" value="TreeGrafter"/>
</dbReference>
<comment type="catalytic activity">
    <reaction evidence="1">
        <text>ATP + protein L-histidine = ADP + protein N-phospho-L-histidine.</text>
        <dbReference type="EC" id="2.7.13.3"/>
    </reaction>
</comment>
<protein>
    <recommendedName>
        <fullName evidence="3">histidine kinase</fullName>
        <ecNumber evidence="3">2.7.13.3</ecNumber>
    </recommendedName>
</protein>
<dbReference type="AlphaFoldDB" id="A0A1C7I7D1"/>
<evidence type="ECO:0000256" key="6">
    <source>
        <dbReference type="ARBA" id="ARBA00022777"/>
    </source>
</evidence>
<evidence type="ECO:0000256" key="1">
    <source>
        <dbReference type="ARBA" id="ARBA00000085"/>
    </source>
</evidence>
<dbReference type="OrthoDB" id="9792991at2"/>
<dbReference type="PRINTS" id="PR00344">
    <property type="entry name" value="BCTRLSENSOR"/>
</dbReference>
<dbReference type="Pfam" id="PF02518">
    <property type="entry name" value="HATPase_c"/>
    <property type="match status" value="1"/>
</dbReference>
<keyword evidence="10" id="KW-1185">Reference proteome</keyword>
<dbReference type="Pfam" id="PF00512">
    <property type="entry name" value="HisKA"/>
    <property type="match status" value="1"/>
</dbReference>
<dbReference type="PANTHER" id="PTHR45453">
    <property type="entry name" value="PHOSPHATE REGULON SENSOR PROTEIN PHOR"/>
    <property type="match status" value="1"/>
</dbReference>
<dbReference type="STRING" id="1796616.A4V09_01060"/>
<evidence type="ECO:0000259" key="8">
    <source>
        <dbReference type="PROSITE" id="PS50109"/>
    </source>
</evidence>
<dbReference type="CDD" id="cd00082">
    <property type="entry name" value="HisKA"/>
    <property type="match status" value="1"/>
</dbReference>
<comment type="subcellular location">
    <subcellularLocation>
        <location evidence="2">Membrane</location>
    </subcellularLocation>
</comment>
<evidence type="ECO:0000256" key="3">
    <source>
        <dbReference type="ARBA" id="ARBA00012438"/>
    </source>
</evidence>
<dbReference type="EC" id="2.7.13.3" evidence="3"/>
<dbReference type="GO" id="GO:0005886">
    <property type="term" value="C:plasma membrane"/>
    <property type="evidence" value="ECO:0007669"/>
    <property type="project" value="TreeGrafter"/>
</dbReference>
<dbReference type="InterPro" id="IPR003594">
    <property type="entry name" value="HATPase_dom"/>
</dbReference>
<evidence type="ECO:0000313" key="10">
    <source>
        <dbReference type="Proteomes" id="UP000092574"/>
    </source>
</evidence>